<evidence type="ECO:0000313" key="5">
    <source>
        <dbReference type="Proteomes" id="UP000253647"/>
    </source>
</evidence>
<evidence type="ECO:0000256" key="1">
    <source>
        <dbReference type="SAM" id="MobiDB-lite"/>
    </source>
</evidence>
<dbReference type="Proteomes" id="UP000253647">
    <property type="component" value="Unassembled WGS sequence"/>
</dbReference>
<reference evidence="3 6" key="2">
    <citation type="submission" date="2019-10" db="EMBL/GenBank/DDBJ databases">
        <title>Draft genome sequence of Marinobacter hydrocarbonoclasticus NCT7M from the microbiome of the marine copepod.</title>
        <authorList>
            <person name="Nuttall R."/>
            <person name="Sharma G."/>
            <person name="Moisander P."/>
        </authorList>
    </citation>
    <scope>NUCLEOTIDE SEQUENCE [LARGE SCALE GENOMIC DNA]</scope>
    <source>
        <strain evidence="3 6">NCT7M</strain>
    </source>
</reference>
<dbReference type="Proteomes" id="UP000469950">
    <property type="component" value="Unassembled WGS sequence"/>
</dbReference>
<gene>
    <name evidence="4" type="ORF">DET61_10359</name>
    <name evidence="3" type="ORF">F6453_0781</name>
</gene>
<evidence type="ECO:0000313" key="6">
    <source>
        <dbReference type="Proteomes" id="UP000469950"/>
    </source>
</evidence>
<evidence type="ECO:0008006" key="7">
    <source>
        <dbReference type="Google" id="ProtNLM"/>
    </source>
</evidence>
<name>A0A368XVX0_MARNT</name>
<feature type="region of interest" description="Disordered" evidence="1">
    <location>
        <begin position="41"/>
        <end position="72"/>
    </location>
</feature>
<evidence type="ECO:0000256" key="2">
    <source>
        <dbReference type="SAM" id="SignalP"/>
    </source>
</evidence>
<feature type="signal peptide" evidence="2">
    <location>
        <begin position="1"/>
        <end position="27"/>
    </location>
</feature>
<organism evidence="4 5">
    <name type="scientific">Marinobacter nauticus</name>
    <name type="common">Marinobacter hydrocarbonoclasticus</name>
    <name type="synonym">Marinobacter aquaeolei</name>
    <dbReference type="NCBI Taxonomy" id="2743"/>
    <lineage>
        <taxon>Bacteria</taxon>
        <taxon>Pseudomonadati</taxon>
        <taxon>Pseudomonadota</taxon>
        <taxon>Gammaproteobacteria</taxon>
        <taxon>Pseudomonadales</taxon>
        <taxon>Marinobacteraceae</taxon>
        <taxon>Marinobacter</taxon>
    </lineage>
</organism>
<evidence type="ECO:0000313" key="3">
    <source>
        <dbReference type="EMBL" id="KAE8547101.1"/>
    </source>
</evidence>
<sequence>MTNYRNVMAAAVLATAVFAGSAPLALAEELRVPVGSQADRSQISLPANGMSEDSVRNRWGTPQDIKGPVGEPPISQWHYQDFVVYFEGNRVIHAVVKQHKD</sequence>
<proteinExistence type="predicted"/>
<keyword evidence="2" id="KW-0732">Signal</keyword>
<accession>A0A368XVX0</accession>
<comment type="caution">
    <text evidence="4">The sequence shown here is derived from an EMBL/GenBank/DDBJ whole genome shotgun (WGS) entry which is preliminary data.</text>
</comment>
<evidence type="ECO:0000313" key="4">
    <source>
        <dbReference type="EMBL" id="RCW72102.1"/>
    </source>
</evidence>
<dbReference type="EMBL" id="QPJI01000003">
    <property type="protein sequence ID" value="RCW72102.1"/>
    <property type="molecule type" value="Genomic_DNA"/>
</dbReference>
<feature type="chain" id="PRO_5036331962" description="Phosphodiesterase" evidence="2">
    <location>
        <begin position="28"/>
        <end position="101"/>
    </location>
</feature>
<reference evidence="4 5" key="1">
    <citation type="submission" date="2018-07" db="EMBL/GenBank/DDBJ databases">
        <title>Freshwater and sediment microbial communities from various areas in North America, analyzing microbe dynamics in response to fracking.</title>
        <authorList>
            <person name="Lamendella R."/>
        </authorList>
    </citation>
    <scope>NUCLEOTIDE SEQUENCE [LARGE SCALE GENOMIC DNA]</scope>
    <source>
        <strain evidence="4 5">105B</strain>
    </source>
</reference>
<protein>
    <recommendedName>
        <fullName evidence="7">Phosphodiesterase</fullName>
    </recommendedName>
</protein>
<dbReference type="RefSeq" id="WP_114433967.1">
    <property type="nucleotide sequence ID" value="NZ_CAXEXJ010000013.1"/>
</dbReference>
<dbReference type="AlphaFoldDB" id="A0A368XVX0"/>
<dbReference type="EMBL" id="WBMP01000002">
    <property type="protein sequence ID" value="KAE8547101.1"/>
    <property type="molecule type" value="Genomic_DNA"/>
</dbReference>